<dbReference type="Proteomes" id="UP000225548">
    <property type="component" value="Unassembled WGS sequence"/>
</dbReference>
<dbReference type="EMBL" id="PDJG01000001">
    <property type="protein sequence ID" value="PFG34910.1"/>
    <property type="molecule type" value="Genomic_DNA"/>
</dbReference>
<evidence type="ECO:0000256" key="2">
    <source>
        <dbReference type="ARBA" id="ARBA00023125"/>
    </source>
</evidence>
<gene>
    <name evidence="4" type="ORF">ATL42_2841</name>
</gene>
<dbReference type="Pfam" id="PF00216">
    <property type="entry name" value="Bac_DNA_binding"/>
    <property type="match status" value="1"/>
</dbReference>
<dbReference type="GO" id="GO:0003677">
    <property type="term" value="F:DNA binding"/>
    <property type="evidence" value="ECO:0007669"/>
    <property type="project" value="UniProtKB-KW"/>
</dbReference>
<dbReference type="InterPro" id="IPR010992">
    <property type="entry name" value="IHF-like_DNA-bd_dom_sf"/>
</dbReference>
<dbReference type="GO" id="GO:0030527">
    <property type="term" value="F:structural constituent of chromatin"/>
    <property type="evidence" value="ECO:0007669"/>
    <property type="project" value="InterPro"/>
</dbReference>
<proteinExistence type="inferred from homology"/>
<sequence>MSLNRTDLVSAIAGKSGLTKTDADAALAALQEVLVESLSAGEAVKVTGLLSVERVERAARTGRNPRTGEEISIPAGFGVKISAGSLLKKAVSTK</sequence>
<evidence type="ECO:0000256" key="1">
    <source>
        <dbReference type="ARBA" id="ARBA00023067"/>
    </source>
</evidence>
<comment type="similarity">
    <text evidence="3">Belongs to the bacterial histone-like protein family.</text>
</comment>
<protein>
    <submittedName>
        <fullName evidence="4">DNA-binding protein HU-beta</fullName>
    </submittedName>
</protein>
<dbReference type="PANTHER" id="PTHR33175:SF3">
    <property type="entry name" value="DNA-BINDING PROTEIN HU-BETA"/>
    <property type="match status" value="1"/>
</dbReference>
<dbReference type="AlphaFoldDB" id="A0A2A9E9N5"/>
<dbReference type="RefSeq" id="WP_098455867.1">
    <property type="nucleotide sequence ID" value="NZ_PDJG01000001.1"/>
</dbReference>
<dbReference type="GO" id="GO:0030261">
    <property type="term" value="P:chromosome condensation"/>
    <property type="evidence" value="ECO:0007669"/>
    <property type="project" value="UniProtKB-KW"/>
</dbReference>
<dbReference type="SMART" id="SM00411">
    <property type="entry name" value="BHL"/>
    <property type="match status" value="1"/>
</dbReference>
<evidence type="ECO:0000313" key="4">
    <source>
        <dbReference type="EMBL" id="PFG34910.1"/>
    </source>
</evidence>
<comment type="caution">
    <text evidence="4">The sequence shown here is derived from an EMBL/GenBank/DDBJ whole genome shotgun (WGS) entry which is preliminary data.</text>
</comment>
<evidence type="ECO:0000313" key="5">
    <source>
        <dbReference type="Proteomes" id="UP000225548"/>
    </source>
</evidence>
<dbReference type="GO" id="GO:0005829">
    <property type="term" value="C:cytosol"/>
    <property type="evidence" value="ECO:0007669"/>
    <property type="project" value="TreeGrafter"/>
</dbReference>
<reference evidence="4 5" key="1">
    <citation type="submission" date="2017-10" db="EMBL/GenBank/DDBJ databases">
        <title>Sequencing the genomes of 1000 actinobacteria strains.</title>
        <authorList>
            <person name="Klenk H.-P."/>
        </authorList>
    </citation>
    <scope>NUCLEOTIDE SEQUENCE [LARGE SCALE GENOMIC DNA]</scope>
    <source>
        <strain evidence="4 5">DSM 18966</strain>
    </source>
</reference>
<keyword evidence="2 4" id="KW-0238">DNA-binding</keyword>
<dbReference type="OrthoDB" id="9799835at2"/>
<evidence type="ECO:0000256" key="3">
    <source>
        <dbReference type="RuleBase" id="RU003939"/>
    </source>
</evidence>
<keyword evidence="5" id="KW-1185">Reference proteome</keyword>
<accession>A0A2A9E9N5</accession>
<dbReference type="SUPFAM" id="SSF47729">
    <property type="entry name" value="IHF-like DNA-binding proteins"/>
    <property type="match status" value="1"/>
</dbReference>
<dbReference type="Gene3D" id="4.10.520.10">
    <property type="entry name" value="IHF-like DNA-binding proteins"/>
    <property type="match status" value="1"/>
</dbReference>
<dbReference type="PANTHER" id="PTHR33175">
    <property type="entry name" value="DNA-BINDING PROTEIN HU"/>
    <property type="match status" value="1"/>
</dbReference>
<organism evidence="4 5">
    <name type="scientific">Sanguibacter antarcticus</name>
    <dbReference type="NCBI Taxonomy" id="372484"/>
    <lineage>
        <taxon>Bacteria</taxon>
        <taxon>Bacillati</taxon>
        <taxon>Actinomycetota</taxon>
        <taxon>Actinomycetes</taxon>
        <taxon>Micrococcales</taxon>
        <taxon>Sanguibacteraceae</taxon>
        <taxon>Sanguibacter</taxon>
    </lineage>
</organism>
<dbReference type="InterPro" id="IPR000119">
    <property type="entry name" value="Hist_DNA-bd"/>
</dbReference>
<keyword evidence="1" id="KW-0226">DNA condensation</keyword>
<name>A0A2A9E9N5_9MICO</name>